<dbReference type="SUPFAM" id="SSF111126">
    <property type="entry name" value="Ligand-binding domain in the NO signalling and Golgi transport"/>
    <property type="match status" value="1"/>
</dbReference>
<name>A0ABX8BBB0_9BACT</name>
<protein>
    <recommendedName>
        <fullName evidence="1">4-vinyl reductase 4VR domain-containing protein</fullName>
    </recommendedName>
</protein>
<evidence type="ECO:0000313" key="3">
    <source>
        <dbReference type="Proteomes" id="UP000676506"/>
    </source>
</evidence>
<dbReference type="PANTHER" id="PTHR35090:SF1">
    <property type="entry name" value="SLR0144 PROTEIN"/>
    <property type="match status" value="1"/>
</dbReference>
<dbReference type="EMBL" id="CP072648">
    <property type="protein sequence ID" value="QUW03692.1"/>
    <property type="molecule type" value="Genomic_DNA"/>
</dbReference>
<feature type="domain" description="4-vinyl reductase 4VR" evidence="1">
    <location>
        <begin position="128"/>
        <end position="190"/>
    </location>
</feature>
<dbReference type="RefSeq" id="WP_211429582.1">
    <property type="nucleotide sequence ID" value="NZ_CP072648.1"/>
</dbReference>
<proteinExistence type="predicted"/>
<dbReference type="InterPro" id="IPR024096">
    <property type="entry name" value="NO_sig/Golgi_transp_ligand-bd"/>
</dbReference>
<gene>
    <name evidence="2" type="ORF">J8C06_04465</name>
</gene>
<evidence type="ECO:0000313" key="2">
    <source>
        <dbReference type="EMBL" id="QUW03692.1"/>
    </source>
</evidence>
<dbReference type="InterPro" id="IPR004096">
    <property type="entry name" value="V4R"/>
</dbReference>
<sequence length="214" mass="23910">MMQATTDLLEGLESFFDEARLGFDLREGVLWNPAKTRLCLLSTDFLTGVYTAVKDEAGPAWPVIFKTCGRIWGERIMRRLEREAQTVGNLQLREMPVSMFLRFFREYFVYHGWGLMTIDVAQARETGIVTVTLEDSIFAEVIRDEEDFSDPMIAGILAGMMSHMSGQDLDCVQTACISRGAEASQFVVTGAARLRGIDEKIKGGLTHEQVVASV</sequence>
<evidence type="ECO:0000259" key="1">
    <source>
        <dbReference type="SMART" id="SM00989"/>
    </source>
</evidence>
<keyword evidence="3" id="KW-1185">Reference proteome</keyword>
<dbReference type="PANTHER" id="PTHR35090">
    <property type="entry name" value="DNA-DIRECTED RNA POLYMERASE SUBUNIT I"/>
    <property type="match status" value="1"/>
</dbReference>
<accession>A0ABX8BBB0</accession>
<dbReference type="SMART" id="SM00989">
    <property type="entry name" value="V4R"/>
    <property type="match status" value="1"/>
</dbReference>
<reference evidence="2 3" key="1">
    <citation type="submission" date="2021-03" db="EMBL/GenBank/DDBJ databases">
        <title>Genomic and phenotypic characterization of Chloracidobacterium isolates provides evidence for multiple species.</title>
        <authorList>
            <person name="Saini M.K."/>
            <person name="Costas A.M.G."/>
            <person name="Tank M."/>
            <person name="Bryant D.A."/>
        </authorList>
    </citation>
    <scope>NUCLEOTIDE SEQUENCE [LARGE SCALE GENOMIC DNA]</scope>
    <source>
        <strain evidence="2 3">BV2-C</strain>
    </source>
</reference>
<dbReference type="Gene3D" id="3.30.1380.20">
    <property type="entry name" value="Trafficking protein particle complex subunit 3"/>
    <property type="match status" value="1"/>
</dbReference>
<dbReference type="Proteomes" id="UP000676506">
    <property type="component" value="Chromosome 1"/>
</dbReference>
<organism evidence="2 3">
    <name type="scientific">Chloracidobacterium validum</name>
    <dbReference type="NCBI Taxonomy" id="2821543"/>
    <lineage>
        <taxon>Bacteria</taxon>
        <taxon>Pseudomonadati</taxon>
        <taxon>Acidobacteriota</taxon>
        <taxon>Terriglobia</taxon>
        <taxon>Terriglobales</taxon>
        <taxon>Acidobacteriaceae</taxon>
        <taxon>Chloracidobacterium</taxon>
    </lineage>
</organism>